<gene>
    <name evidence="1" type="ORF">ABZ921_21840</name>
</gene>
<evidence type="ECO:0000313" key="2">
    <source>
        <dbReference type="Proteomes" id="UP001551176"/>
    </source>
</evidence>
<reference evidence="1 2" key="1">
    <citation type="submission" date="2024-06" db="EMBL/GenBank/DDBJ databases">
        <title>The Natural Products Discovery Center: Release of the First 8490 Sequenced Strains for Exploring Actinobacteria Biosynthetic Diversity.</title>
        <authorList>
            <person name="Kalkreuter E."/>
            <person name="Kautsar S.A."/>
            <person name="Yang D."/>
            <person name="Bader C.D."/>
            <person name="Teijaro C.N."/>
            <person name="Fluegel L."/>
            <person name="Davis C.M."/>
            <person name="Simpson J.R."/>
            <person name="Lauterbach L."/>
            <person name="Steele A.D."/>
            <person name="Gui C."/>
            <person name="Meng S."/>
            <person name="Li G."/>
            <person name="Viehrig K."/>
            <person name="Ye F."/>
            <person name="Su P."/>
            <person name="Kiefer A.F."/>
            <person name="Nichols A."/>
            <person name="Cepeda A.J."/>
            <person name="Yan W."/>
            <person name="Fan B."/>
            <person name="Jiang Y."/>
            <person name="Adhikari A."/>
            <person name="Zheng C.-J."/>
            <person name="Schuster L."/>
            <person name="Cowan T.M."/>
            <person name="Smanski M.J."/>
            <person name="Chevrette M.G."/>
            <person name="De Carvalho L.P.S."/>
            <person name="Shen B."/>
        </authorList>
    </citation>
    <scope>NUCLEOTIDE SEQUENCE [LARGE SCALE GENOMIC DNA]</scope>
    <source>
        <strain evidence="1 2">NPDC046838</strain>
    </source>
</reference>
<evidence type="ECO:0000313" key="1">
    <source>
        <dbReference type="EMBL" id="MEU6823284.1"/>
    </source>
</evidence>
<dbReference type="RefSeq" id="WP_359351581.1">
    <property type="nucleotide sequence ID" value="NZ_JBEYXV010000011.1"/>
</dbReference>
<proteinExistence type="predicted"/>
<protein>
    <submittedName>
        <fullName evidence="1">Uncharacterized protein</fullName>
    </submittedName>
</protein>
<organism evidence="1 2">
    <name type="scientific">Streptomyces atriruber</name>
    <dbReference type="NCBI Taxonomy" id="545121"/>
    <lineage>
        <taxon>Bacteria</taxon>
        <taxon>Bacillati</taxon>
        <taxon>Actinomycetota</taxon>
        <taxon>Actinomycetes</taxon>
        <taxon>Kitasatosporales</taxon>
        <taxon>Streptomycetaceae</taxon>
        <taxon>Streptomyces</taxon>
    </lineage>
</organism>
<keyword evidence="2" id="KW-1185">Reference proteome</keyword>
<comment type="caution">
    <text evidence="1">The sequence shown here is derived from an EMBL/GenBank/DDBJ whole genome shotgun (WGS) entry which is preliminary data.</text>
</comment>
<accession>A0ABV3BQK1</accession>
<dbReference type="Proteomes" id="UP001551176">
    <property type="component" value="Unassembled WGS sequence"/>
</dbReference>
<dbReference type="EMBL" id="JBEYXV010000011">
    <property type="protein sequence ID" value="MEU6823284.1"/>
    <property type="molecule type" value="Genomic_DNA"/>
</dbReference>
<name>A0ABV3BQK1_9ACTN</name>
<sequence>MPEKGAPRIRRRTWLVAALAVTLLAASSVTWFAVSRAEEREDVLDANRALVARGCAGLLREELYSSVPDDERGVLDAYGTLLQPGQESRALLDCTVAWGADGGASEADVRAKVRAEAVPDRTSPGGVTGDFGLPLPSTATGSTGAADPWHTGPVATSSLLVDCPKGLDGRGRSVRDLLVSVNLPTGSDGADEGYDDYDDYDDDVPKAERLAAARTAAKVANWVSRKQGCGSEPLRTEPGAAPAKAPELCAWLSPKGLGSTPGKWSFDGNDSVYNRRAGACGGQWDDTAGSPGHLTVKAAGAESWSGVLANGAYEDYADDLMVPDPKDSGLNAPADKPVTVEQSGDDPQLALWARSECAAGPTYHRVTVTPEFDFDYGLEDGKVVLQPKDQRRLSQRVHTVLDRYLAAPDGWPRRSHCRKTTIVGEVAEWRERD</sequence>